<keyword evidence="3" id="KW-0560">Oxidoreductase</keyword>
<dbReference type="PRINTS" id="PR00080">
    <property type="entry name" value="SDRFAMILY"/>
</dbReference>
<dbReference type="PANTHER" id="PTHR44229:SF4">
    <property type="entry name" value="15-HYDROXYPROSTAGLANDIN DEHYDROGENASE [NAD(+)]"/>
    <property type="match status" value="1"/>
</dbReference>
<proteinExistence type="inferred from homology"/>
<evidence type="ECO:0000256" key="4">
    <source>
        <dbReference type="RuleBase" id="RU000363"/>
    </source>
</evidence>
<evidence type="ECO:0000256" key="3">
    <source>
        <dbReference type="ARBA" id="ARBA00023002"/>
    </source>
</evidence>
<evidence type="ECO:0000313" key="5">
    <source>
        <dbReference type="EMBL" id="KAF2768438.1"/>
    </source>
</evidence>
<dbReference type="GO" id="GO:0016491">
    <property type="term" value="F:oxidoreductase activity"/>
    <property type="evidence" value="ECO:0007669"/>
    <property type="project" value="UniProtKB-KW"/>
</dbReference>
<name>A0A6G1L7N5_9PEZI</name>
<dbReference type="InterPro" id="IPR036291">
    <property type="entry name" value="NAD(P)-bd_dom_sf"/>
</dbReference>
<organism evidence="5 6">
    <name type="scientific">Teratosphaeria nubilosa</name>
    <dbReference type="NCBI Taxonomy" id="161662"/>
    <lineage>
        <taxon>Eukaryota</taxon>
        <taxon>Fungi</taxon>
        <taxon>Dikarya</taxon>
        <taxon>Ascomycota</taxon>
        <taxon>Pezizomycotina</taxon>
        <taxon>Dothideomycetes</taxon>
        <taxon>Dothideomycetidae</taxon>
        <taxon>Mycosphaerellales</taxon>
        <taxon>Teratosphaeriaceae</taxon>
        <taxon>Teratosphaeria</taxon>
    </lineage>
</organism>
<dbReference type="EMBL" id="ML995844">
    <property type="protein sequence ID" value="KAF2768438.1"/>
    <property type="molecule type" value="Genomic_DNA"/>
</dbReference>
<dbReference type="SUPFAM" id="SSF51735">
    <property type="entry name" value="NAD(P)-binding Rossmann-fold domains"/>
    <property type="match status" value="1"/>
</dbReference>
<gene>
    <name evidence="5" type="ORF">EJ03DRAFT_328286</name>
</gene>
<dbReference type="PRINTS" id="PR00081">
    <property type="entry name" value="GDHRDH"/>
</dbReference>
<reference evidence="5" key="1">
    <citation type="journal article" date="2020" name="Stud. Mycol.">
        <title>101 Dothideomycetes genomes: a test case for predicting lifestyles and emergence of pathogens.</title>
        <authorList>
            <person name="Haridas S."/>
            <person name="Albert R."/>
            <person name="Binder M."/>
            <person name="Bloem J."/>
            <person name="Labutti K."/>
            <person name="Salamov A."/>
            <person name="Andreopoulos B."/>
            <person name="Baker S."/>
            <person name="Barry K."/>
            <person name="Bills G."/>
            <person name="Bluhm B."/>
            <person name="Cannon C."/>
            <person name="Castanera R."/>
            <person name="Culley D."/>
            <person name="Daum C."/>
            <person name="Ezra D."/>
            <person name="Gonzalez J."/>
            <person name="Henrissat B."/>
            <person name="Kuo A."/>
            <person name="Liang C."/>
            <person name="Lipzen A."/>
            <person name="Lutzoni F."/>
            <person name="Magnuson J."/>
            <person name="Mondo S."/>
            <person name="Nolan M."/>
            <person name="Ohm R."/>
            <person name="Pangilinan J."/>
            <person name="Park H.-J."/>
            <person name="Ramirez L."/>
            <person name="Alfaro M."/>
            <person name="Sun H."/>
            <person name="Tritt A."/>
            <person name="Yoshinaga Y."/>
            <person name="Zwiers L.-H."/>
            <person name="Turgeon B."/>
            <person name="Goodwin S."/>
            <person name="Spatafora J."/>
            <person name="Crous P."/>
            <person name="Grigoriev I."/>
        </authorList>
    </citation>
    <scope>NUCLEOTIDE SEQUENCE</scope>
    <source>
        <strain evidence="5">CBS 116005</strain>
    </source>
</reference>
<dbReference type="InterPro" id="IPR020904">
    <property type="entry name" value="Sc_DH/Rdtase_CS"/>
</dbReference>
<keyword evidence="2" id="KW-0521">NADP</keyword>
<dbReference type="CDD" id="cd05323">
    <property type="entry name" value="ADH_SDR_c_like"/>
    <property type="match status" value="1"/>
</dbReference>
<evidence type="ECO:0000256" key="2">
    <source>
        <dbReference type="ARBA" id="ARBA00022857"/>
    </source>
</evidence>
<evidence type="ECO:0000256" key="1">
    <source>
        <dbReference type="ARBA" id="ARBA00006484"/>
    </source>
</evidence>
<dbReference type="Pfam" id="PF00106">
    <property type="entry name" value="adh_short"/>
    <property type="match status" value="1"/>
</dbReference>
<dbReference type="GO" id="GO:0005737">
    <property type="term" value="C:cytoplasm"/>
    <property type="evidence" value="ECO:0007669"/>
    <property type="project" value="TreeGrafter"/>
</dbReference>
<dbReference type="PROSITE" id="PS00061">
    <property type="entry name" value="ADH_SHORT"/>
    <property type="match status" value="1"/>
</dbReference>
<protein>
    <submittedName>
        <fullName evidence="5">NAD(P)-binding protein</fullName>
    </submittedName>
</protein>
<keyword evidence="6" id="KW-1185">Reference proteome</keyword>
<dbReference type="AlphaFoldDB" id="A0A6G1L7N5"/>
<accession>A0A6G1L7N5</accession>
<dbReference type="Proteomes" id="UP000799436">
    <property type="component" value="Unassembled WGS sequence"/>
</dbReference>
<dbReference type="OrthoDB" id="5371740at2759"/>
<comment type="similarity">
    <text evidence="1 4">Belongs to the short-chain dehydrogenases/reductases (SDR) family.</text>
</comment>
<sequence length="346" mass="38082">MSSLQTEQSDTTFIMKYNTFYQYRLATMTATEPRSRKKVAIVTGASSGMGEALTRDLVSRGWWVAMADIQEKKTLSVDMGPRARFFHTDVSSYDSQAATFQAVFNQRGRIDALCANAGICDKSSLYIFDHRQSTAIPPAPDTSCTDVDWKGVVYGTQLAIHFMRQNKPRPGGVIVATASVAAMHPHPAYCEYNGAKAAVVNFVRGMAPVLRAKEGIRINAVMPGIVDTAIVPPEIAAAAGRENITPISTITRAYNQLLENEKASGVILEGSVDKIIRVPDPPLLNGSRTKRAVTVYDPLFKYLHGEESRLQDAVKGEDLKWEPRAVSKPKRSRSRIWRALRSGCKS</sequence>
<dbReference type="Gene3D" id="3.40.50.720">
    <property type="entry name" value="NAD(P)-binding Rossmann-like Domain"/>
    <property type="match status" value="1"/>
</dbReference>
<evidence type="ECO:0000313" key="6">
    <source>
        <dbReference type="Proteomes" id="UP000799436"/>
    </source>
</evidence>
<dbReference type="PANTHER" id="PTHR44229">
    <property type="entry name" value="15-HYDROXYPROSTAGLANDIN DEHYDROGENASE [NAD(+)]"/>
    <property type="match status" value="1"/>
</dbReference>
<dbReference type="InterPro" id="IPR002347">
    <property type="entry name" value="SDR_fam"/>
</dbReference>